<evidence type="ECO:0000256" key="1">
    <source>
        <dbReference type="SAM" id="Phobius"/>
    </source>
</evidence>
<feature type="transmembrane region" description="Helical" evidence="1">
    <location>
        <begin position="42"/>
        <end position="63"/>
    </location>
</feature>
<keyword evidence="1" id="KW-1133">Transmembrane helix</keyword>
<feature type="transmembrane region" description="Helical" evidence="1">
    <location>
        <begin position="75"/>
        <end position="94"/>
    </location>
</feature>
<comment type="caution">
    <text evidence="2">The sequence shown here is derived from an EMBL/GenBank/DDBJ whole genome shotgun (WGS) entry which is preliminary data.</text>
</comment>
<keyword evidence="1" id="KW-0812">Transmembrane</keyword>
<protein>
    <submittedName>
        <fullName evidence="2">KinB-signaling pathway activation protein</fullName>
    </submittedName>
</protein>
<dbReference type="SMART" id="SM01251">
    <property type="entry name" value="KbaA"/>
    <property type="match status" value="1"/>
</dbReference>
<evidence type="ECO:0000313" key="3">
    <source>
        <dbReference type="Proteomes" id="UP000617979"/>
    </source>
</evidence>
<dbReference type="RefSeq" id="WP_188433230.1">
    <property type="nucleotide sequence ID" value="NZ_BMEX01000014.1"/>
</dbReference>
<dbReference type="Proteomes" id="UP000617979">
    <property type="component" value="Unassembled WGS sequence"/>
</dbReference>
<evidence type="ECO:0000313" key="2">
    <source>
        <dbReference type="EMBL" id="GGA53987.1"/>
    </source>
</evidence>
<keyword evidence="1" id="KW-0472">Membrane</keyword>
<proteinExistence type="predicted"/>
<name>A0ABQ1H111_9BACL</name>
<feature type="transmembrane region" description="Helical" evidence="1">
    <location>
        <begin position="131"/>
        <end position="149"/>
    </location>
</feature>
<dbReference type="InterPro" id="IPR024164">
    <property type="entry name" value="KinB-signalling_activ"/>
</dbReference>
<dbReference type="Pfam" id="PF14089">
    <property type="entry name" value="KbaA"/>
    <property type="match status" value="1"/>
</dbReference>
<feature type="transmembrane region" description="Helical" evidence="1">
    <location>
        <begin position="106"/>
        <end position="124"/>
    </location>
</feature>
<gene>
    <name evidence="2" type="primary">kbaA</name>
    <name evidence="2" type="ORF">GCM10007416_28970</name>
</gene>
<reference evidence="3" key="1">
    <citation type="journal article" date="2019" name="Int. J. Syst. Evol. Microbiol.">
        <title>The Global Catalogue of Microorganisms (GCM) 10K type strain sequencing project: providing services to taxonomists for standard genome sequencing and annotation.</title>
        <authorList>
            <consortium name="The Broad Institute Genomics Platform"/>
            <consortium name="The Broad Institute Genome Sequencing Center for Infectious Disease"/>
            <person name="Wu L."/>
            <person name="Ma J."/>
        </authorList>
    </citation>
    <scope>NUCLEOTIDE SEQUENCE [LARGE SCALE GENOMIC DNA]</scope>
    <source>
        <strain evidence="3">CGMCC 1.12404</strain>
    </source>
</reference>
<sequence length="194" mass="21801">MTIRKMFFLFWTTVALGIVTAPLASLFVKLIYGSLGVGFTSILWAGVLFGVVAQMGFFAYLVFNMVAKGFIRNPYVYQALQLLAMAGVLIWLFQISAEKTGTPGPWILPSVILGVAWVAAWFKVKATTRASWIPALFFMVVATVLEAIPSLEQNSFPMILLMVLVLLVCNTWQMMQLHRLLESKEEDRQKSRTR</sequence>
<feature type="transmembrane region" description="Helical" evidence="1">
    <location>
        <begin position="155"/>
        <end position="175"/>
    </location>
</feature>
<accession>A0ABQ1H111</accession>
<dbReference type="EMBL" id="BMEX01000014">
    <property type="protein sequence ID" value="GGA53987.1"/>
    <property type="molecule type" value="Genomic_DNA"/>
</dbReference>
<organism evidence="2 3">
    <name type="scientific">Kroppenstedtia guangzhouensis</name>
    <dbReference type="NCBI Taxonomy" id="1274356"/>
    <lineage>
        <taxon>Bacteria</taxon>
        <taxon>Bacillati</taxon>
        <taxon>Bacillota</taxon>
        <taxon>Bacilli</taxon>
        <taxon>Bacillales</taxon>
        <taxon>Thermoactinomycetaceae</taxon>
        <taxon>Kroppenstedtia</taxon>
    </lineage>
</organism>
<keyword evidence="3" id="KW-1185">Reference proteome</keyword>